<feature type="transmembrane region" description="Helical" evidence="12">
    <location>
        <begin position="31"/>
        <end position="53"/>
    </location>
</feature>
<dbReference type="GO" id="GO:0008654">
    <property type="term" value="P:phospholipid biosynthetic process"/>
    <property type="evidence" value="ECO:0007669"/>
    <property type="project" value="UniProtKB-KW"/>
</dbReference>
<keyword evidence="10" id="KW-1208">Phospholipid metabolism</keyword>
<comment type="caution">
    <text evidence="13">The sequence shown here is derived from an EMBL/GenBank/DDBJ whole genome shotgun (WGS) entry which is preliminary data.</text>
</comment>
<keyword evidence="6 12" id="KW-1133">Transmembrane helix</keyword>
<evidence type="ECO:0000256" key="11">
    <source>
        <dbReference type="RuleBase" id="RU003750"/>
    </source>
</evidence>
<sequence>MVKHIPNTITCLNLFSGCTASLLAVEGHLELAAALVLVASVFDFMDGLAARALKAYSAMGKELDSLADMVSFGLTPGLIAFGYLKIAILGDATVDFNPDELSISQMAILLSAFIIPIFSALRLAKFNVDERQAASFVGVPTPANAMFWASIPLVLHFGDYPFIVEWLANPAIIIVAIVITSLLLTAEIPMFALKVKNLSWQDNKIRYLFLMSLVLLSVLVKWLVIPLVIFVYILFSIIDNLTKKK</sequence>
<dbReference type="PANTHER" id="PTHR14269">
    <property type="entry name" value="CDP-DIACYLGLYCEROL--GLYCEROL-3-PHOSPHATE 3-PHOSPHATIDYLTRANSFERASE-RELATED"/>
    <property type="match status" value="1"/>
</dbReference>
<evidence type="ECO:0000256" key="3">
    <source>
        <dbReference type="ARBA" id="ARBA00022516"/>
    </source>
</evidence>
<feature type="transmembrane region" description="Helical" evidence="12">
    <location>
        <begin position="207"/>
        <end position="235"/>
    </location>
</feature>
<dbReference type="PROSITE" id="PS00379">
    <property type="entry name" value="CDP_ALCOHOL_P_TRANSF"/>
    <property type="match status" value="1"/>
</dbReference>
<dbReference type="InterPro" id="IPR050324">
    <property type="entry name" value="CDP-alcohol_PTase-I"/>
</dbReference>
<dbReference type="InterPro" id="IPR000462">
    <property type="entry name" value="CDP-OH_P_trans"/>
</dbReference>
<dbReference type="PROSITE" id="PS51257">
    <property type="entry name" value="PROKAR_LIPOPROTEIN"/>
    <property type="match status" value="1"/>
</dbReference>
<evidence type="ECO:0000256" key="1">
    <source>
        <dbReference type="ARBA" id="ARBA00004141"/>
    </source>
</evidence>
<feature type="transmembrane region" description="Helical" evidence="12">
    <location>
        <begin position="133"/>
        <end position="155"/>
    </location>
</feature>
<dbReference type="GO" id="GO:0016020">
    <property type="term" value="C:membrane"/>
    <property type="evidence" value="ECO:0007669"/>
    <property type="project" value="UniProtKB-SubCell"/>
</dbReference>
<feature type="transmembrane region" description="Helical" evidence="12">
    <location>
        <begin position="103"/>
        <end position="121"/>
    </location>
</feature>
<evidence type="ECO:0000256" key="4">
    <source>
        <dbReference type="ARBA" id="ARBA00022679"/>
    </source>
</evidence>
<proteinExistence type="inferred from homology"/>
<dbReference type="AlphaFoldDB" id="A0A2V3ZXA6"/>
<comment type="similarity">
    <text evidence="2 11">Belongs to the CDP-alcohol phosphatidyltransferase class-I family.</text>
</comment>
<dbReference type="OrthoDB" id="9777147at2"/>
<organism evidence="13 14">
    <name type="scientific">Marinifilum breve</name>
    <dbReference type="NCBI Taxonomy" id="2184082"/>
    <lineage>
        <taxon>Bacteria</taxon>
        <taxon>Pseudomonadati</taxon>
        <taxon>Bacteroidota</taxon>
        <taxon>Bacteroidia</taxon>
        <taxon>Marinilabiliales</taxon>
        <taxon>Marinifilaceae</taxon>
    </lineage>
</organism>
<keyword evidence="8 12" id="KW-0472">Membrane</keyword>
<keyword evidence="9" id="KW-0594">Phospholipid biosynthesis</keyword>
<keyword evidence="3" id="KW-0444">Lipid biosynthesis</keyword>
<evidence type="ECO:0000256" key="8">
    <source>
        <dbReference type="ARBA" id="ARBA00023136"/>
    </source>
</evidence>
<gene>
    <name evidence="13" type="ORF">DF185_12530</name>
</gene>
<feature type="transmembrane region" description="Helical" evidence="12">
    <location>
        <begin position="65"/>
        <end position="83"/>
    </location>
</feature>
<evidence type="ECO:0000256" key="7">
    <source>
        <dbReference type="ARBA" id="ARBA00023098"/>
    </source>
</evidence>
<keyword evidence="14" id="KW-1185">Reference proteome</keyword>
<dbReference type="GO" id="GO:0016780">
    <property type="term" value="F:phosphotransferase activity, for other substituted phosphate groups"/>
    <property type="evidence" value="ECO:0007669"/>
    <property type="project" value="InterPro"/>
</dbReference>
<evidence type="ECO:0000256" key="10">
    <source>
        <dbReference type="ARBA" id="ARBA00023264"/>
    </source>
</evidence>
<keyword evidence="4 11" id="KW-0808">Transferase</keyword>
<dbReference type="PANTHER" id="PTHR14269:SF61">
    <property type="entry name" value="CDP-DIACYLGLYCEROL--SERINE O-PHOSPHATIDYLTRANSFERASE"/>
    <property type="match status" value="1"/>
</dbReference>
<evidence type="ECO:0000256" key="6">
    <source>
        <dbReference type="ARBA" id="ARBA00022989"/>
    </source>
</evidence>
<evidence type="ECO:0000256" key="2">
    <source>
        <dbReference type="ARBA" id="ARBA00010441"/>
    </source>
</evidence>
<reference evidence="13 14" key="1">
    <citation type="submission" date="2018-05" db="EMBL/GenBank/DDBJ databases">
        <title>Marinifilum breve JC075T sp. nov., a marine bacterium isolated from Yongle Blue Hole in the South China Sea.</title>
        <authorList>
            <person name="Fu T."/>
        </authorList>
    </citation>
    <scope>NUCLEOTIDE SEQUENCE [LARGE SCALE GENOMIC DNA]</scope>
    <source>
        <strain evidence="13 14">JC075</strain>
    </source>
</reference>
<dbReference type="InterPro" id="IPR048254">
    <property type="entry name" value="CDP_ALCOHOL_P_TRANSF_CS"/>
</dbReference>
<keyword evidence="7" id="KW-0443">Lipid metabolism</keyword>
<dbReference type="Pfam" id="PF01066">
    <property type="entry name" value="CDP-OH_P_transf"/>
    <property type="match status" value="1"/>
</dbReference>
<evidence type="ECO:0000256" key="5">
    <source>
        <dbReference type="ARBA" id="ARBA00022692"/>
    </source>
</evidence>
<comment type="subcellular location">
    <subcellularLocation>
        <location evidence="1">Membrane</location>
        <topology evidence="1">Multi-pass membrane protein</topology>
    </subcellularLocation>
</comment>
<evidence type="ECO:0000256" key="9">
    <source>
        <dbReference type="ARBA" id="ARBA00023209"/>
    </source>
</evidence>
<dbReference type="EMBL" id="QFLI01000005">
    <property type="protein sequence ID" value="PXY00966.1"/>
    <property type="molecule type" value="Genomic_DNA"/>
</dbReference>
<evidence type="ECO:0000256" key="12">
    <source>
        <dbReference type="SAM" id="Phobius"/>
    </source>
</evidence>
<accession>A0A2V3ZXA6</accession>
<keyword evidence="5 12" id="KW-0812">Transmembrane</keyword>
<protein>
    <submittedName>
        <fullName evidence="13">CDP-diacylglycerol O-phosphatidyltransferase</fullName>
    </submittedName>
</protein>
<evidence type="ECO:0000313" key="14">
    <source>
        <dbReference type="Proteomes" id="UP000248079"/>
    </source>
</evidence>
<name>A0A2V3ZXA6_9BACT</name>
<dbReference type="InterPro" id="IPR043130">
    <property type="entry name" value="CDP-OH_PTrfase_TM_dom"/>
</dbReference>
<dbReference type="Gene3D" id="1.20.120.1760">
    <property type="match status" value="1"/>
</dbReference>
<evidence type="ECO:0000313" key="13">
    <source>
        <dbReference type="EMBL" id="PXY00966.1"/>
    </source>
</evidence>
<dbReference type="Proteomes" id="UP000248079">
    <property type="component" value="Unassembled WGS sequence"/>
</dbReference>
<feature type="transmembrane region" description="Helical" evidence="12">
    <location>
        <begin position="167"/>
        <end position="186"/>
    </location>
</feature>